<evidence type="ECO:0000313" key="2">
    <source>
        <dbReference type="EMBL" id="SFP06336.1"/>
    </source>
</evidence>
<dbReference type="GO" id="GO:0007165">
    <property type="term" value="P:signal transduction"/>
    <property type="evidence" value="ECO:0007669"/>
    <property type="project" value="InterPro"/>
</dbReference>
<dbReference type="SUPFAM" id="SSF52200">
    <property type="entry name" value="Toll/Interleukin receptor TIR domain"/>
    <property type="match status" value="1"/>
</dbReference>
<organism evidence="2 3">
    <name type="scientific">Amycolatopsis arida</name>
    <dbReference type="NCBI Taxonomy" id="587909"/>
    <lineage>
        <taxon>Bacteria</taxon>
        <taxon>Bacillati</taxon>
        <taxon>Actinomycetota</taxon>
        <taxon>Actinomycetes</taxon>
        <taxon>Pseudonocardiales</taxon>
        <taxon>Pseudonocardiaceae</taxon>
        <taxon>Amycolatopsis</taxon>
    </lineage>
</organism>
<proteinExistence type="predicted"/>
<dbReference type="STRING" id="587909.SAMN05421810_101848"/>
<dbReference type="AlphaFoldDB" id="A0A1I5MBL1"/>
<feature type="domain" description="TIR" evidence="1">
    <location>
        <begin position="6"/>
        <end position="142"/>
    </location>
</feature>
<dbReference type="InterPro" id="IPR027417">
    <property type="entry name" value="P-loop_NTPase"/>
</dbReference>
<dbReference type="Pfam" id="PF13676">
    <property type="entry name" value="TIR_2"/>
    <property type="match status" value="1"/>
</dbReference>
<dbReference type="Proteomes" id="UP000198727">
    <property type="component" value="Unassembled WGS sequence"/>
</dbReference>
<dbReference type="SUPFAM" id="SSF52540">
    <property type="entry name" value="P-loop containing nucleoside triphosphate hydrolases"/>
    <property type="match status" value="1"/>
</dbReference>
<dbReference type="Gene3D" id="3.40.50.300">
    <property type="entry name" value="P-loop containing nucleotide triphosphate hydrolases"/>
    <property type="match status" value="1"/>
</dbReference>
<gene>
    <name evidence="2" type="ORF">SAMN05421810_101848</name>
</gene>
<name>A0A1I5MBL1_9PSEU</name>
<dbReference type="PROSITE" id="PS50104">
    <property type="entry name" value="TIR"/>
    <property type="match status" value="1"/>
</dbReference>
<dbReference type="InterPro" id="IPR035897">
    <property type="entry name" value="Toll_tir_struct_dom_sf"/>
</dbReference>
<keyword evidence="3" id="KW-1185">Reference proteome</keyword>
<dbReference type="InterPro" id="IPR000157">
    <property type="entry name" value="TIR_dom"/>
</dbReference>
<dbReference type="EMBL" id="FOWW01000001">
    <property type="protein sequence ID" value="SFP06336.1"/>
    <property type="molecule type" value="Genomic_DNA"/>
</dbReference>
<reference evidence="3" key="1">
    <citation type="submission" date="2016-10" db="EMBL/GenBank/DDBJ databases">
        <authorList>
            <person name="Varghese N."/>
            <person name="Submissions S."/>
        </authorList>
    </citation>
    <scope>NUCLEOTIDE SEQUENCE [LARGE SCALE GENOMIC DNA]</scope>
    <source>
        <strain evidence="3">CGMCC 4.5579</strain>
    </source>
</reference>
<accession>A0A1I5MBL1</accession>
<protein>
    <submittedName>
        <fullName evidence="2">TIR domain-containing protein</fullName>
    </submittedName>
</protein>
<dbReference type="RefSeq" id="WP_166677718.1">
    <property type="nucleotide sequence ID" value="NZ_FOWW01000001.1"/>
</dbReference>
<evidence type="ECO:0000313" key="3">
    <source>
        <dbReference type="Proteomes" id="UP000198727"/>
    </source>
</evidence>
<evidence type="ECO:0000259" key="1">
    <source>
        <dbReference type="PROSITE" id="PS50104"/>
    </source>
</evidence>
<sequence>MQARAARWDVFVSYSRADDAGPALAVARALERHGLRVFVDEHGVAPFQAISATILDALRAARVLLAYFSAAYPRRRACQHELTTAFLAGQAEGRPSRRVLVINPERDSDHIHPVQLRDAKHVPAPRSRRDLATVADLVTAHLADIDTPIGTGEPGAPPRWAAGSAPARPARFVGRLAELWRLHSILTPEDAPLTAEPSAPVAVVHGAPGIGKSTLVTEYLYRFHTAYPGGVVWCAGRDLLTDTPPAAPPPGTARSVRVVDDVPPGLDPATVAAALRASPGECGVITTRDARYTGLGVGLHLDGLAADDGTHLVTHVHAGGADADRSRATDLVRVLGGHPHALAVLARQEHDPDPLAAITLDRPTALATLAEDYLRVLDPLDDPAVDALCAIAALQPASTPTRVVESLLRQRYPELGAPEARRILRTLLGHGLLTSTSPIAAPPLLGHLIRAYHDPHRYHDVRESTLRLLVAQPAAGPEPTRPTAQEHVLAWKLQVEIAHRLAALPGADRHGSLRAALSSLHTLFDVVRDLLRTSGPPRPTPTTATIAAELLHRHLRPLLTTWHPRLLSHESTRGHADFLSHERQWSHYPELKAALVGLRQPLAGIIQDLATTTGSDYGLPSADRREA</sequence>
<dbReference type="Gene3D" id="3.40.50.10140">
    <property type="entry name" value="Toll/interleukin-1 receptor homology (TIR) domain"/>
    <property type="match status" value="1"/>
</dbReference>